<evidence type="ECO:0000313" key="6">
    <source>
        <dbReference type="Proteomes" id="UP000252458"/>
    </source>
</evidence>
<accession>A0A365QL43</accession>
<proteinExistence type="inferred from homology"/>
<evidence type="ECO:0000313" key="5">
    <source>
        <dbReference type="EMBL" id="RBB34160.1"/>
    </source>
</evidence>
<feature type="domain" description="Acetyl-coenzyme A synthetase N-terminal" evidence="4">
    <location>
        <begin position="32"/>
        <end position="87"/>
    </location>
</feature>
<dbReference type="Pfam" id="PF16177">
    <property type="entry name" value="ACAS_N"/>
    <property type="match status" value="1"/>
</dbReference>
<protein>
    <submittedName>
        <fullName evidence="5">Acetyl-coenzyme A synthetase</fullName>
    </submittedName>
</protein>
<evidence type="ECO:0000256" key="2">
    <source>
        <dbReference type="ARBA" id="ARBA00022990"/>
    </source>
</evidence>
<reference evidence="5 6" key="1">
    <citation type="submission" date="2018-06" db="EMBL/GenBank/DDBJ databases">
        <title>Draft genome sequence of Burkholderia reimsis strain BE51 isolated from a French agricultural soil.</title>
        <authorList>
            <person name="Esmaeel Q."/>
        </authorList>
    </citation>
    <scope>NUCLEOTIDE SEQUENCE [LARGE SCALE GENOMIC DNA]</scope>
    <source>
        <strain evidence="5 6">BE51</strain>
    </source>
</reference>
<dbReference type="InterPro" id="IPR000873">
    <property type="entry name" value="AMP-dep_synth/lig_dom"/>
</dbReference>
<name>A0A365QL43_9BURK</name>
<dbReference type="PANTHER" id="PTHR24095:SF14">
    <property type="entry name" value="ACETYL-COENZYME A SYNTHETASE 1"/>
    <property type="match status" value="1"/>
</dbReference>
<evidence type="ECO:0000259" key="3">
    <source>
        <dbReference type="Pfam" id="PF00501"/>
    </source>
</evidence>
<dbReference type="RefSeq" id="WP_165843603.1">
    <property type="nucleotide sequence ID" value="NZ_QMFZ01000038.1"/>
</dbReference>
<dbReference type="Proteomes" id="UP000252458">
    <property type="component" value="Unassembled WGS sequence"/>
</dbReference>
<dbReference type="InterPro" id="IPR042099">
    <property type="entry name" value="ANL_N_sf"/>
</dbReference>
<keyword evidence="6" id="KW-1185">Reference proteome</keyword>
<dbReference type="PROSITE" id="PS00455">
    <property type="entry name" value="AMP_BINDING"/>
    <property type="match status" value="1"/>
</dbReference>
<organism evidence="5 6">
    <name type="scientific">Burkholderia reimsis</name>
    <dbReference type="NCBI Taxonomy" id="2234132"/>
    <lineage>
        <taxon>Bacteria</taxon>
        <taxon>Pseudomonadati</taxon>
        <taxon>Pseudomonadota</taxon>
        <taxon>Betaproteobacteria</taxon>
        <taxon>Burkholderiales</taxon>
        <taxon>Burkholderiaceae</taxon>
        <taxon>Burkholderia</taxon>
    </lineage>
</organism>
<feature type="domain" description="AMP-dependent synthetase/ligase" evidence="3">
    <location>
        <begin position="94"/>
        <end position="321"/>
    </location>
</feature>
<dbReference type="GO" id="GO:0006085">
    <property type="term" value="P:acetyl-CoA biosynthetic process"/>
    <property type="evidence" value="ECO:0007669"/>
    <property type="project" value="TreeGrafter"/>
</dbReference>
<feature type="non-terminal residue" evidence="5">
    <location>
        <position position="323"/>
    </location>
</feature>
<dbReference type="PANTHER" id="PTHR24095">
    <property type="entry name" value="ACETYL-COENZYME A SYNTHETASE"/>
    <property type="match status" value="1"/>
</dbReference>
<dbReference type="Pfam" id="PF00501">
    <property type="entry name" value="AMP-binding"/>
    <property type="match status" value="1"/>
</dbReference>
<evidence type="ECO:0000259" key="4">
    <source>
        <dbReference type="Pfam" id="PF16177"/>
    </source>
</evidence>
<keyword evidence="2" id="KW-0007">Acetylation</keyword>
<sequence length="323" mass="35479">MSTIESVLHETRQFAPPAALEQAATISGMPAYRALVAEAERDYEGFWARLAREGLAWHKPFTKVLDESNAPFYKWFDDGELNASYNCLDRHVEAGNGERVAVIFEADDGTVTRVTYADLLARVSRFANALKKRGIGKGDRVVIYIPMSIEGIVAMQACARIGATHSVVFGGFSAKSLNERLVDVGATALITADEQARGGKTLPLKSIADEALALGGCEAVKSVIVYRRTGGKIDWHADRDLWMHELTAAESDTCEPEWVGAEHPLFILYTSGSTGKPKGVQHSTGGYLLWAAQTMKWTFDWKPTDVFWCTADIGWVTGHTYIT</sequence>
<comment type="similarity">
    <text evidence="1">Belongs to the ATP-dependent AMP-binding enzyme family.</text>
</comment>
<dbReference type="InterPro" id="IPR032387">
    <property type="entry name" value="ACAS_N"/>
</dbReference>
<dbReference type="GO" id="GO:0003987">
    <property type="term" value="F:acetate-CoA ligase activity"/>
    <property type="evidence" value="ECO:0007669"/>
    <property type="project" value="TreeGrafter"/>
</dbReference>
<dbReference type="Gene3D" id="3.40.50.12780">
    <property type="entry name" value="N-terminal domain of ligase-like"/>
    <property type="match status" value="1"/>
</dbReference>
<evidence type="ECO:0000256" key="1">
    <source>
        <dbReference type="ARBA" id="ARBA00006432"/>
    </source>
</evidence>
<gene>
    <name evidence="5" type="ORF">DPV79_32525</name>
</gene>
<dbReference type="SUPFAM" id="SSF56801">
    <property type="entry name" value="Acetyl-CoA synthetase-like"/>
    <property type="match status" value="1"/>
</dbReference>
<dbReference type="InterPro" id="IPR020845">
    <property type="entry name" value="AMP-binding_CS"/>
</dbReference>
<comment type="caution">
    <text evidence="5">The sequence shown here is derived from an EMBL/GenBank/DDBJ whole genome shotgun (WGS) entry which is preliminary data.</text>
</comment>
<dbReference type="AlphaFoldDB" id="A0A365QL43"/>
<dbReference type="EMBL" id="QMFZ01000038">
    <property type="protein sequence ID" value="RBB34160.1"/>
    <property type="molecule type" value="Genomic_DNA"/>
</dbReference>